<dbReference type="EMBL" id="OQ198717">
    <property type="protein sequence ID" value="WEU69744.1"/>
    <property type="molecule type" value="Genomic_DNA"/>
</dbReference>
<name>A0AAF0D6I2_9CAUD</name>
<dbReference type="SUPFAM" id="SSF51126">
    <property type="entry name" value="Pectin lyase-like"/>
    <property type="match status" value="2"/>
</dbReference>
<dbReference type="InterPro" id="IPR011050">
    <property type="entry name" value="Pectin_lyase_fold/virulence"/>
</dbReference>
<evidence type="ECO:0000313" key="3">
    <source>
        <dbReference type="EMBL" id="WEU69744.1"/>
    </source>
</evidence>
<proteinExistence type="predicted"/>
<dbReference type="Proteomes" id="UP001241835">
    <property type="component" value="Segment"/>
</dbReference>
<protein>
    <submittedName>
        <fullName evidence="3">Tailspike protein</fullName>
    </submittedName>
</protein>
<dbReference type="Gene3D" id="2.160.20.10">
    <property type="entry name" value="Single-stranded right-handed beta-helix, Pectin lyase-like"/>
    <property type="match status" value="2"/>
</dbReference>
<dbReference type="GO" id="GO:0019058">
    <property type="term" value="P:viral life cycle"/>
    <property type="evidence" value="ECO:0007669"/>
    <property type="project" value="UniProtKB-ARBA"/>
</dbReference>
<keyword evidence="4" id="KW-1185">Reference proteome</keyword>
<dbReference type="GO" id="GO:0051701">
    <property type="term" value="P:biological process involved in interaction with host"/>
    <property type="evidence" value="ECO:0007669"/>
    <property type="project" value="UniProtKB-ARBA"/>
</dbReference>
<dbReference type="GO" id="GO:0044423">
    <property type="term" value="C:virion component"/>
    <property type="evidence" value="ECO:0007669"/>
    <property type="project" value="UniProtKB-KW"/>
</dbReference>
<organism evidence="3 4">
    <name type="scientific">Kehishuvirus sp. 'tikkala'</name>
    <dbReference type="NCBI Taxonomy" id="3028513"/>
    <lineage>
        <taxon>Viruses</taxon>
        <taxon>Duplodnaviria</taxon>
        <taxon>Heunggongvirae</taxon>
        <taxon>Uroviricota</taxon>
        <taxon>Caudoviricetes</taxon>
        <taxon>Crassvirales</taxon>
        <taxon>Steigviridae</taxon>
        <taxon>Asinivirinae</taxon>
        <taxon>Kehishuvirus</taxon>
    </lineage>
</organism>
<sequence>MYFTQEDYRKIEKWLLANSKKDTQFVEAATPLQGNETIVLVQGGKNVNTTVSDIVSQFFALGVSDFINVTDKYGISYNTLDEAIRVIPWRSRKVGQVITFLNEQGEWHLYQYQGESVLTWNNTTLWVDLLESRIVNSILPDQEDLTMTEPDADGNSYMHFKDKDYSIDDFSGLGGVYLRKNLQTLTDPNTDETRLINYLTQTMVGKENVIYHIQYDYNLNGQTIIIPEGCVLLFEGGSISNGTINFSNTFLTGDIKIKTDLLGTIKNNSLNVLWFNVTGDGNTDDRKAIQDIFNIAASNTTVLFPKVQNYYKVVIGTGTGSTIIDQRANAVANNTLYPITVSNDNVDIVIKGTIKSTTILGNMFELSGNNISLLGEGGKLQGPGGADDVGFLDTNTADTALQWHPCLLKVDGNNCRVSNLSFEDYPTHGIDCYGTALIVDSCLFIGGRVNHSTTGGTVLMGIRTNVGADSAIIKNNRFIANSIGGKCYSCVFPSGNNFIISDNICEKYHEHAVYAYGDYGSIFNNKFTDVDCIASDIQYFATYGNIKGNYSIGTEGFIQIMHGKGTIVEGNIATGCRGGIIVRPYHTVDVTKLPSGLKIVNNFIELSIGTTGSCLSFYVVGTYDISDILIAGNTFSNGYYTQTSQVAASLLIGAGSSGNNGIKFLRVENNIVRSGRGAVSWLTGIHNSIFKNNKFISESLDGVTSAFSSAINANYVTDTIFEGNEFIDIKSTPTMARAIQLNTGTTNLTVADNNIINYTSNIYLDYDTDAKLIYKRNNRLNYIPLNSTTANRPAAYAQEKGFNYFDTDLMKPMWWSGVAWRDADGYPINTKVGTTAQRPSLASTFVGFEYFDTTLNAPIMWDGTKWINEDGTLTSKVVIV</sequence>
<dbReference type="InterPro" id="IPR006626">
    <property type="entry name" value="PbH1"/>
</dbReference>
<evidence type="ECO:0000256" key="2">
    <source>
        <dbReference type="ARBA" id="ARBA00022844"/>
    </source>
</evidence>
<evidence type="ECO:0000256" key="1">
    <source>
        <dbReference type="ARBA" id="ARBA00004328"/>
    </source>
</evidence>
<accession>A0AAF0D6I2</accession>
<reference evidence="3 4" key="1">
    <citation type="submission" date="2023-01" db="EMBL/GenBank/DDBJ databases">
        <title>New crAssphage isolates infecting Bacteroides cellulosilyticus.</title>
        <authorList>
            <person name="Papudeshi B."/>
            <person name="Vega A.A."/>
            <person name="Souza C."/>
            <person name="Giles S.K."/>
            <person name="Mallawaarachchi V."/>
            <person name="Roach M.J."/>
            <person name="An M."/>
            <person name="Jacobson N."/>
            <person name="McNair K."/>
            <person name="Mora M.F."/>
            <person name="Pastrana K."/>
            <person name="Leigh C."/>
            <person name="Cram C."/>
            <person name="Plewa W.S."/>
            <person name="Grigson S.R."/>
            <person name="Bouras G.S."/>
            <person name="Decewicz P."/>
            <person name="Luque A."/>
            <person name="Droit L."/>
            <person name="Handley S."/>
            <person name="Segall A.M."/>
            <person name="Dinsdale E.A."/>
            <person name="Edwards R.A."/>
        </authorList>
    </citation>
    <scope>NUCLEOTIDE SEQUENCE [LARGE SCALE GENOMIC DNA]</scope>
    <source>
        <strain evidence="3">Bc01</strain>
    </source>
</reference>
<evidence type="ECO:0000313" key="4">
    <source>
        <dbReference type="Proteomes" id="UP001241835"/>
    </source>
</evidence>
<comment type="subcellular location">
    <subcellularLocation>
        <location evidence="1">Virion</location>
    </subcellularLocation>
</comment>
<dbReference type="SMART" id="SM00710">
    <property type="entry name" value="PbH1"/>
    <property type="match status" value="8"/>
</dbReference>
<keyword evidence="2" id="KW-0946">Virion</keyword>
<dbReference type="InterPro" id="IPR012334">
    <property type="entry name" value="Pectin_lyas_fold"/>
</dbReference>